<evidence type="ECO:0000313" key="3">
    <source>
        <dbReference type="EMBL" id="MFA0813439.1"/>
    </source>
</evidence>
<sequence length="111" mass="12480">MFTDFNQLAENFLEVLNGISPVKGFLFVVFFLVICFLPSIIAYFLNRKHFAKIFAANVPATLSWLAWIALLTWAITGKVRNKKEERVSAAKDRAGDVNVSEREGITSSNSH</sequence>
<gene>
    <name evidence="3" type="ORF">ACCI49_21315</name>
</gene>
<dbReference type="InterPro" id="IPR016410">
    <property type="entry name" value="Phage_imm"/>
</dbReference>
<name>A0ABV4P656_9GAMM</name>
<feature type="transmembrane region" description="Helical" evidence="2">
    <location>
        <begin position="25"/>
        <end position="46"/>
    </location>
</feature>
<feature type="region of interest" description="Disordered" evidence="1">
    <location>
        <begin position="92"/>
        <end position="111"/>
    </location>
</feature>
<keyword evidence="2" id="KW-0812">Transmembrane</keyword>
<keyword evidence="4" id="KW-1185">Reference proteome</keyword>
<dbReference type="EMBL" id="JBGMEK010000094">
    <property type="protein sequence ID" value="MFA0813439.1"/>
    <property type="molecule type" value="Genomic_DNA"/>
</dbReference>
<dbReference type="RefSeq" id="WP_371841247.1">
    <property type="nucleotide sequence ID" value="NZ_JBGMEK010000094.1"/>
</dbReference>
<dbReference type="Pfam" id="PF14373">
    <property type="entry name" value="Imm_superinfect"/>
    <property type="match status" value="1"/>
</dbReference>
<keyword evidence="2" id="KW-0472">Membrane</keyword>
<reference evidence="3 4" key="1">
    <citation type="submission" date="2024-08" db="EMBL/GenBank/DDBJ databases">
        <authorList>
            <person name="Ishaq N."/>
        </authorList>
    </citation>
    <scope>NUCLEOTIDE SEQUENCE [LARGE SCALE GENOMIC DNA]</scope>
    <source>
        <strain evidence="3 4">DSM 18651</strain>
    </source>
</reference>
<proteinExistence type="predicted"/>
<protein>
    <submittedName>
        <fullName evidence="3">Superinfection immunity protein</fullName>
    </submittedName>
</protein>
<evidence type="ECO:0000313" key="4">
    <source>
        <dbReference type="Proteomes" id="UP001569428"/>
    </source>
</evidence>
<feature type="compositionally biased region" description="Basic and acidic residues" evidence="1">
    <location>
        <begin position="92"/>
        <end position="104"/>
    </location>
</feature>
<organism evidence="3 4">
    <name type="scientific">Microbulbifer epialgicus</name>
    <dbReference type="NCBI Taxonomy" id="393907"/>
    <lineage>
        <taxon>Bacteria</taxon>
        <taxon>Pseudomonadati</taxon>
        <taxon>Pseudomonadota</taxon>
        <taxon>Gammaproteobacteria</taxon>
        <taxon>Cellvibrionales</taxon>
        <taxon>Microbulbiferaceae</taxon>
        <taxon>Microbulbifer</taxon>
    </lineage>
</organism>
<evidence type="ECO:0000256" key="1">
    <source>
        <dbReference type="SAM" id="MobiDB-lite"/>
    </source>
</evidence>
<feature type="transmembrane region" description="Helical" evidence="2">
    <location>
        <begin position="53"/>
        <end position="75"/>
    </location>
</feature>
<keyword evidence="2" id="KW-1133">Transmembrane helix</keyword>
<evidence type="ECO:0000256" key="2">
    <source>
        <dbReference type="SAM" id="Phobius"/>
    </source>
</evidence>
<dbReference type="Proteomes" id="UP001569428">
    <property type="component" value="Unassembled WGS sequence"/>
</dbReference>
<comment type="caution">
    <text evidence="3">The sequence shown here is derived from an EMBL/GenBank/DDBJ whole genome shotgun (WGS) entry which is preliminary data.</text>
</comment>
<accession>A0ABV4P656</accession>